<organism evidence="2 3">
    <name type="scientific">Candidatus Schmidhempelia bombi str. Bimp</name>
    <dbReference type="NCBI Taxonomy" id="1387197"/>
    <lineage>
        <taxon>Bacteria</taxon>
        <taxon>Pseudomonadati</taxon>
        <taxon>Pseudomonadota</taxon>
        <taxon>Gammaproteobacteria</taxon>
        <taxon>Orbales</taxon>
        <taxon>Orbaceae</taxon>
        <taxon>Candidatus Schmidhempelia</taxon>
    </lineage>
</organism>
<dbReference type="NCBIfam" id="NF033855">
    <property type="entry name" value="tRNA_MNMC2"/>
    <property type="match status" value="1"/>
</dbReference>
<feature type="domain" description="MnmC-like methyltransferase" evidence="1">
    <location>
        <begin position="129"/>
        <end position="251"/>
    </location>
</feature>
<accession>A0AB94IEQ7</accession>
<dbReference type="GO" id="GO:0004808">
    <property type="term" value="F:tRNA (5-methylaminomethyl-2-thiouridylate)(34)-methyltransferase activity"/>
    <property type="evidence" value="ECO:0007669"/>
    <property type="project" value="InterPro"/>
</dbReference>
<dbReference type="GO" id="GO:0016645">
    <property type="term" value="F:oxidoreductase activity, acting on the CH-NH group of donors"/>
    <property type="evidence" value="ECO:0007669"/>
    <property type="project" value="InterPro"/>
</dbReference>
<keyword evidence="3" id="KW-1185">Reference proteome</keyword>
<dbReference type="InterPro" id="IPR008471">
    <property type="entry name" value="MnmC-like_methylTransf"/>
</dbReference>
<reference evidence="2 3" key="1">
    <citation type="journal article" date="2014" name="Appl. Environ. Microbiol.">
        <title>Genomic features of a bumble bee symbiont reflect its host environment.</title>
        <authorList>
            <person name="Martinson V.G."/>
            <person name="Magoc T."/>
            <person name="Koch H."/>
            <person name="Salzberg S.L."/>
            <person name="Moran N.A."/>
        </authorList>
    </citation>
    <scope>NUCLEOTIDE SEQUENCE [LARGE SCALE GENOMIC DNA]</scope>
    <source>
        <strain evidence="2 3">Bimp</strain>
    </source>
</reference>
<gene>
    <name evidence="2" type="ORF">O970_00800</name>
</gene>
<dbReference type="InterPro" id="IPR029063">
    <property type="entry name" value="SAM-dependent_MTases_sf"/>
</dbReference>
<name>A0AB94IEQ7_9GAMM</name>
<dbReference type="PANTHER" id="PTHR39963:SF1">
    <property type="entry name" value="MNMC-LIKE METHYLTRANSFERASE DOMAIN-CONTAINING PROTEIN"/>
    <property type="match status" value="1"/>
</dbReference>
<dbReference type="Gene3D" id="3.40.50.150">
    <property type="entry name" value="Vaccinia Virus protein VP39"/>
    <property type="match status" value="1"/>
</dbReference>
<comment type="caution">
    <text evidence="2">The sequence shown here is derived from an EMBL/GenBank/DDBJ whole genome shotgun (WGS) entry which is preliminary data.</text>
</comment>
<dbReference type="AlphaFoldDB" id="A0AB94IEQ7"/>
<evidence type="ECO:0000313" key="3">
    <source>
        <dbReference type="Proteomes" id="UP000506160"/>
    </source>
</evidence>
<dbReference type="EMBL" id="AWGA01000011">
    <property type="protein sequence ID" value="TEA27995.1"/>
    <property type="molecule type" value="Genomic_DNA"/>
</dbReference>
<sequence length="252" mass="29142">MYKAIGICSNMQNKLINTAIINWNDKQTPVSSLFDDVYFSNEDPCAETRFVFIDSNHLPERFIQHQHSQFVIGETGFGSGLNFLLAWQLFNQFRQQYPHHPLKQLHFISVENYLLTPNDVEKIHAYYHELAALARQLQQQWPAPIAGNVNLTFENSKLTLWLGDISEYSQFLQQANLKVDCWFFDGFAPAKNQAMWSETLFKQLFQQTQPMGTFATFTAAGFVRRNLQAAGFNVNKQKGFGRKREMLIGNKM</sequence>
<evidence type="ECO:0000313" key="2">
    <source>
        <dbReference type="EMBL" id="TEA27995.1"/>
    </source>
</evidence>
<dbReference type="Pfam" id="PF05430">
    <property type="entry name" value="Methyltransf_30"/>
    <property type="match status" value="1"/>
</dbReference>
<dbReference type="Proteomes" id="UP000506160">
    <property type="component" value="Unassembled WGS sequence"/>
</dbReference>
<dbReference type="InterPro" id="IPR047785">
    <property type="entry name" value="tRNA_MNMC2"/>
</dbReference>
<proteinExistence type="predicted"/>
<dbReference type="PANTHER" id="PTHR39963">
    <property type="entry name" value="SLL0983 PROTEIN"/>
    <property type="match status" value="1"/>
</dbReference>
<protein>
    <recommendedName>
        <fullName evidence="1">MnmC-like methyltransferase domain-containing protein</fullName>
    </recommendedName>
</protein>
<evidence type="ECO:0000259" key="1">
    <source>
        <dbReference type="Pfam" id="PF05430"/>
    </source>
</evidence>